<dbReference type="Gene3D" id="3.40.50.150">
    <property type="entry name" value="Vaccinia Virus protein VP39"/>
    <property type="match status" value="1"/>
</dbReference>
<dbReference type="NCBIfam" id="NF001080">
    <property type="entry name" value="PRK00121.2-2"/>
    <property type="match status" value="1"/>
</dbReference>
<dbReference type="HAMAP" id="MF_01057">
    <property type="entry name" value="tRNA_methyltr_TrmB"/>
    <property type="match status" value="1"/>
</dbReference>
<dbReference type="PANTHER" id="PTHR23417:SF14">
    <property type="entry name" value="PENTACOTRIPEPTIDE-REPEAT REGION OF PRORP DOMAIN-CONTAINING PROTEIN"/>
    <property type="match status" value="1"/>
</dbReference>
<feature type="binding site" evidence="7">
    <location>
        <position position="159"/>
    </location>
    <ligand>
        <name>substrate</name>
    </ligand>
</feature>
<dbReference type="EMBL" id="BAAAFH010000001">
    <property type="protein sequence ID" value="GAA0873641.1"/>
    <property type="molecule type" value="Genomic_DNA"/>
</dbReference>
<feature type="binding site" evidence="7">
    <location>
        <position position="76"/>
    </location>
    <ligand>
        <name>S-adenosyl-L-methionine</name>
        <dbReference type="ChEBI" id="CHEBI:59789"/>
    </ligand>
</feature>
<dbReference type="SUPFAM" id="SSF53335">
    <property type="entry name" value="S-adenosyl-L-methionine-dependent methyltransferases"/>
    <property type="match status" value="1"/>
</dbReference>
<evidence type="ECO:0000256" key="2">
    <source>
        <dbReference type="ARBA" id="ARBA00003015"/>
    </source>
</evidence>
<keyword evidence="9" id="KW-1185">Reference proteome</keyword>
<evidence type="ECO:0000313" key="9">
    <source>
        <dbReference type="Proteomes" id="UP001501126"/>
    </source>
</evidence>
<organism evidence="8 9">
    <name type="scientific">Wandonia haliotis</name>
    <dbReference type="NCBI Taxonomy" id="574963"/>
    <lineage>
        <taxon>Bacteria</taxon>
        <taxon>Pseudomonadati</taxon>
        <taxon>Bacteroidota</taxon>
        <taxon>Flavobacteriia</taxon>
        <taxon>Flavobacteriales</taxon>
        <taxon>Crocinitomicaceae</taxon>
        <taxon>Wandonia</taxon>
    </lineage>
</organism>
<dbReference type="InterPro" id="IPR029063">
    <property type="entry name" value="SAM-dependent_MTases_sf"/>
</dbReference>
<keyword evidence="5 7" id="KW-0949">S-adenosyl-L-methionine</keyword>
<comment type="function">
    <text evidence="2 7">Catalyzes the formation of N(7)-methylguanine at position 46 (m7G46) in tRNA.</text>
</comment>
<evidence type="ECO:0000256" key="1">
    <source>
        <dbReference type="ARBA" id="ARBA00000142"/>
    </source>
</evidence>
<comment type="similarity">
    <text evidence="7">Belongs to the class I-like SAM-binding methyltransferase superfamily. TrmB family.</text>
</comment>
<evidence type="ECO:0000313" key="8">
    <source>
        <dbReference type="EMBL" id="GAA0873641.1"/>
    </source>
</evidence>
<feature type="binding site" evidence="7">
    <location>
        <begin position="205"/>
        <end position="208"/>
    </location>
    <ligand>
        <name>substrate</name>
    </ligand>
</feature>
<evidence type="ECO:0000256" key="6">
    <source>
        <dbReference type="ARBA" id="ARBA00022694"/>
    </source>
</evidence>
<dbReference type="InterPro" id="IPR003358">
    <property type="entry name" value="tRNA_(Gua-N-7)_MeTrfase_Trmb"/>
</dbReference>
<keyword evidence="6 7" id="KW-0819">tRNA processing</keyword>
<proteinExistence type="inferred from homology"/>
<evidence type="ECO:0000256" key="4">
    <source>
        <dbReference type="ARBA" id="ARBA00022679"/>
    </source>
</evidence>
<name>A0ABN1MKC4_9FLAO</name>
<dbReference type="Proteomes" id="UP001501126">
    <property type="component" value="Unassembled WGS sequence"/>
</dbReference>
<comment type="caution">
    <text evidence="8">The sequence shown here is derived from an EMBL/GenBank/DDBJ whole genome shotgun (WGS) entry which is preliminary data.</text>
</comment>
<protein>
    <recommendedName>
        <fullName evidence="7">tRNA (guanine-N(7)-)-methyltransferase</fullName>
        <ecNumber evidence="7">2.1.1.33</ecNumber>
    </recommendedName>
    <alternativeName>
        <fullName evidence="7">tRNA (guanine(46)-N(7))-methyltransferase</fullName>
    </alternativeName>
    <alternativeName>
        <fullName evidence="7">tRNA(m7G46)-methyltransferase</fullName>
    </alternativeName>
</protein>
<comment type="catalytic activity">
    <reaction evidence="1 7">
        <text>guanosine(46) in tRNA + S-adenosyl-L-methionine = N(7)-methylguanosine(46) in tRNA + S-adenosyl-L-homocysteine</text>
        <dbReference type="Rhea" id="RHEA:42708"/>
        <dbReference type="Rhea" id="RHEA-COMP:10188"/>
        <dbReference type="Rhea" id="RHEA-COMP:10189"/>
        <dbReference type="ChEBI" id="CHEBI:57856"/>
        <dbReference type="ChEBI" id="CHEBI:59789"/>
        <dbReference type="ChEBI" id="CHEBI:74269"/>
        <dbReference type="ChEBI" id="CHEBI:74480"/>
        <dbReference type="EC" id="2.1.1.33"/>
    </reaction>
</comment>
<sequence length="226" mass="26462">MAKRKLERFAAMKTFDHVVEPTMEDIKSGNFHLKGKWRSEFFKNENPIVLELGCGKGEYAVGLAKRYPNKNYIGVDIKGARMFIGAREALNANMQNVGFLRTRIDFIDAFFAENEIDEIWLTFSDPQPAKPRKRLTSELFINRYRKFLKPGGIVHVKTDSDILFEFTEEEIQEKKYTPIQSTWDLYGELIENLDEETREILDIKTHYETLFSAKGFKIKYSKFLIH</sequence>
<keyword evidence="3 7" id="KW-0489">Methyltransferase</keyword>
<accession>A0ABN1MKC4</accession>
<dbReference type="CDD" id="cd02440">
    <property type="entry name" value="AdoMet_MTases"/>
    <property type="match status" value="1"/>
</dbReference>
<keyword evidence="4 7" id="KW-0808">Transferase</keyword>
<feature type="binding site" evidence="7">
    <location>
        <position position="125"/>
    </location>
    <ligand>
        <name>S-adenosyl-L-methionine</name>
        <dbReference type="ChEBI" id="CHEBI:59789"/>
    </ligand>
</feature>
<evidence type="ECO:0000256" key="7">
    <source>
        <dbReference type="HAMAP-Rule" id="MF_01057"/>
    </source>
</evidence>
<dbReference type="PROSITE" id="PS51625">
    <property type="entry name" value="SAM_MT_TRMB"/>
    <property type="match status" value="1"/>
</dbReference>
<feature type="binding site" evidence="7">
    <location>
        <position position="51"/>
    </location>
    <ligand>
        <name>S-adenosyl-L-methionine</name>
        <dbReference type="ChEBI" id="CHEBI:59789"/>
    </ligand>
</feature>
<dbReference type="EC" id="2.1.1.33" evidence="7"/>
<dbReference type="Pfam" id="PF02390">
    <property type="entry name" value="Methyltransf_4"/>
    <property type="match status" value="1"/>
</dbReference>
<dbReference type="PANTHER" id="PTHR23417">
    <property type="entry name" value="3-DEOXY-D-MANNO-OCTULOSONIC-ACID TRANSFERASE/TRNA GUANINE-N 7 - -METHYLTRANSFERASE"/>
    <property type="match status" value="1"/>
</dbReference>
<reference evidence="8 9" key="1">
    <citation type="journal article" date="2019" name="Int. J. Syst. Evol. Microbiol.">
        <title>The Global Catalogue of Microorganisms (GCM) 10K type strain sequencing project: providing services to taxonomists for standard genome sequencing and annotation.</title>
        <authorList>
            <consortium name="The Broad Institute Genomics Platform"/>
            <consortium name="The Broad Institute Genome Sequencing Center for Infectious Disease"/>
            <person name="Wu L."/>
            <person name="Ma J."/>
        </authorList>
    </citation>
    <scope>NUCLEOTIDE SEQUENCE [LARGE SCALE GENOMIC DNA]</scope>
    <source>
        <strain evidence="8 9">JCM 16083</strain>
    </source>
</reference>
<comment type="caution">
    <text evidence="7">Lacks conserved residue(s) required for the propagation of feature annotation.</text>
</comment>
<dbReference type="InterPro" id="IPR055361">
    <property type="entry name" value="tRNA_methyltr_TrmB_bact"/>
</dbReference>
<evidence type="ECO:0000256" key="3">
    <source>
        <dbReference type="ARBA" id="ARBA00022603"/>
    </source>
</evidence>
<evidence type="ECO:0000256" key="5">
    <source>
        <dbReference type="ARBA" id="ARBA00022691"/>
    </source>
</evidence>
<comment type="pathway">
    <text evidence="7">tRNA modification; N(7)-methylguanine-tRNA biosynthesis.</text>
</comment>
<dbReference type="RefSeq" id="WP_343783870.1">
    <property type="nucleotide sequence ID" value="NZ_BAAAFH010000001.1"/>
</dbReference>
<gene>
    <name evidence="7 8" type="primary">trmB</name>
    <name evidence="8" type="ORF">GCM10009118_00490</name>
</gene>